<dbReference type="Proteomes" id="UP000695000">
    <property type="component" value="Unplaced"/>
</dbReference>
<evidence type="ECO:0000259" key="2">
    <source>
        <dbReference type="PROSITE" id="PS50280"/>
    </source>
</evidence>
<organism evidence="3 4">
    <name type="scientific">Nicrophorus vespilloides</name>
    <name type="common">Boreal carrion beetle</name>
    <dbReference type="NCBI Taxonomy" id="110193"/>
    <lineage>
        <taxon>Eukaryota</taxon>
        <taxon>Metazoa</taxon>
        <taxon>Ecdysozoa</taxon>
        <taxon>Arthropoda</taxon>
        <taxon>Hexapoda</taxon>
        <taxon>Insecta</taxon>
        <taxon>Pterygota</taxon>
        <taxon>Neoptera</taxon>
        <taxon>Endopterygota</taxon>
        <taxon>Coleoptera</taxon>
        <taxon>Polyphaga</taxon>
        <taxon>Staphyliniformia</taxon>
        <taxon>Silphidae</taxon>
        <taxon>Nicrophorinae</taxon>
        <taxon>Nicrophorus</taxon>
    </lineage>
</organism>
<proteinExistence type="predicted"/>
<dbReference type="CDD" id="cd20071">
    <property type="entry name" value="SET_SMYD"/>
    <property type="match status" value="1"/>
</dbReference>
<name>A0ABM1MTK1_NICVS</name>
<dbReference type="InterPro" id="IPR053010">
    <property type="entry name" value="SET_SmydA-8"/>
</dbReference>
<feature type="domain" description="SET" evidence="2">
    <location>
        <begin position="43"/>
        <end position="289"/>
    </location>
</feature>
<reference evidence="4" key="1">
    <citation type="submission" date="2025-08" db="UniProtKB">
        <authorList>
            <consortium name="RefSeq"/>
        </authorList>
    </citation>
    <scope>IDENTIFICATION</scope>
    <source>
        <tissue evidence="4">Whole Larva</tissue>
    </source>
</reference>
<sequence>MSSKSHNHNHRKKKCKSKSRSQSVVSDQFMNDYRDASVTNFDDGEEIFAIKTSKIMGRYMVATRELRPGNIILSEMPIVVGPCTGCKVQCLACYQPIEESGSYAKCKGCDWPLCSANCAKLGTQFGHTKAECTILRDCKSYRFLDYRNFSKLKENFYCIVPLRCLMLKRTDPKSYEILMKMEHHNEIRKQLTDVWTTNQTMIVNRIISDWQMKEFSEDDVHRICGILEVNAFEIGHLGVNIRGLYPTAFLMSHNCIPNTNHNDDEDDFKLTVRASTSISINQPITLSYAYTLQSTLKRREHLLENKFFHCMCARCRDPTECGTFAGALRCPKCPDGYVLALEPLSPESDWKCNNINGCPGYKITAKSMELLINRISREIDALDSNDLKGLEAILSKYRNVLHPTHYLFLEIKLNLSQLYGKINGYLIHELDDEQLQRKMDICKEIIRIFDVIEPGFTRLRGVTLYELHAPVLVLTTRQFERQLLNKTQLRYRIKEVIRYLEEARIVLGYEPRNSPEGIMGVAAEDALDRMREWGKVVGRI</sequence>
<gene>
    <name evidence="4" type="primary">LOC108563670</name>
</gene>
<protein>
    <submittedName>
        <fullName evidence="4">Protein msta-like</fullName>
    </submittedName>
</protein>
<dbReference type="PANTHER" id="PTHR46455">
    <property type="entry name" value="SET AND MYND DOMAIN CONTAINING, ARTHROPOD-SPECIFIC, MEMBER 4, ISOFORM A"/>
    <property type="match status" value="1"/>
</dbReference>
<dbReference type="Gene3D" id="6.10.140.2220">
    <property type="match status" value="1"/>
</dbReference>
<evidence type="ECO:0000256" key="1">
    <source>
        <dbReference type="SAM" id="MobiDB-lite"/>
    </source>
</evidence>
<feature type="compositionally biased region" description="Basic residues" evidence="1">
    <location>
        <begin position="1"/>
        <end position="19"/>
    </location>
</feature>
<dbReference type="InterPro" id="IPR046341">
    <property type="entry name" value="SET_dom_sf"/>
</dbReference>
<dbReference type="GeneID" id="108563670"/>
<accession>A0ABM1MTK1</accession>
<dbReference type="Gene3D" id="2.170.270.10">
    <property type="entry name" value="SET domain"/>
    <property type="match status" value="1"/>
</dbReference>
<dbReference type="RefSeq" id="XP_017777901.1">
    <property type="nucleotide sequence ID" value="XM_017922412.1"/>
</dbReference>
<evidence type="ECO:0000313" key="3">
    <source>
        <dbReference type="Proteomes" id="UP000695000"/>
    </source>
</evidence>
<dbReference type="SUPFAM" id="SSF82199">
    <property type="entry name" value="SET domain"/>
    <property type="match status" value="1"/>
</dbReference>
<feature type="region of interest" description="Disordered" evidence="1">
    <location>
        <begin position="1"/>
        <end position="23"/>
    </location>
</feature>
<dbReference type="InterPro" id="IPR001214">
    <property type="entry name" value="SET_dom"/>
</dbReference>
<dbReference type="PANTHER" id="PTHR46455:SF5">
    <property type="entry name" value="SET AND MYND DOMAIN CONTAINING, ARTHROPOD-SPECIFIC, MEMBER 4, ISOFORM A"/>
    <property type="match status" value="1"/>
</dbReference>
<dbReference type="PROSITE" id="PS50280">
    <property type="entry name" value="SET"/>
    <property type="match status" value="1"/>
</dbReference>
<evidence type="ECO:0000313" key="4">
    <source>
        <dbReference type="RefSeq" id="XP_017777901.1"/>
    </source>
</evidence>
<keyword evidence="3" id="KW-1185">Reference proteome</keyword>
<dbReference type="Gene3D" id="1.10.220.160">
    <property type="match status" value="1"/>
</dbReference>